<gene>
    <name evidence="1" type="ORF">HNR61_007243</name>
</gene>
<dbReference type="RefSeq" id="WP_182847556.1">
    <property type="nucleotide sequence ID" value="NZ_BAAALP010000127.1"/>
</dbReference>
<accession>A0A7W3LWK1</accession>
<comment type="caution">
    <text evidence="1">The sequence shown here is derived from an EMBL/GenBank/DDBJ whole genome shotgun (WGS) entry which is preliminary data.</text>
</comment>
<dbReference type="AlphaFoldDB" id="A0A7W3LWK1"/>
<dbReference type="Proteomes" id="UP000572680">
    <property type="component" value="Unassembled WGS sequence"/>
</dbReference>
<evidence type="ECO:0000313" key="1">
    <source>
        <dbReference type="EMBL" id="MBA8955567.1"/>
    </source>
</evidence>
<keyword evidence="2" id="KW-1185">Reference proteome</keyword>
<sequence>MSDPTGQEEIQRLRQQLRRRERELRDRDRLLRQTQERLVALEASTALRVGRRLAAAARKPAKGLIGLPRDLYKMAKGRSTAGRTAAPSVTDVTGWPRLRTEVGQDERMLFGAGLRRHDRPVIAGAFTAGTRAALAAHAEVVPLRPYDAGVVVDQCDPDVVVFEAAACVAGHPWAYLGDPAMLDRQRALRDVREAARPLNRPVVLWNNAPDASPVAPALPLLGWDAVHDAEPGEAPALDTLIRSEAR</sequence>
<name>A0A7W3LWK1_ACTNM</name>
<proteinExistence type="predicted"/>
<organism evidence="1 2">
    <name type="scientific">Actinomadura namibiensis</name>
    <dbReference type="NCBI Taxonomy" id="182080"/>
    <lineage>
        <taxon>Bacteria</taxon>
        <taxon>Bacillati</taxon>
        <taxon>Actinomycetota</taxon>
        <taxon>Actinomycetes</taxon>
        <taxon>Streptosporangiales</taxon>
        <taxon>Thermomonosporaceae</taxon>
        <taxon>Actinomadura</taxon>
    </lineage>
</organism>
<dbReference type="EMBL" id="JACJIA010000012">
    <property type="protein sequence ID" value="MBA8955567.1"/>
    <property type="molecule type" value="Genomic_DNA"/>
</dbReference>
<protein>
    <submittedName>
        <fullName evidence="1">Uncharacterized protein</fullName>
    </submittedName>
</protein>
<reference evidence="1 2" key="1">
    <citation type="submission" date="2020-08" db="EMBL/GenBank/DDBJ databases">
        <title>Genomic Encyclopedia of Type Strains, Phase IV (KMG-IV): sequencing the most valuable type-strain genomes for metagenomic binning, comparative biology and taxonomic classification.</title>
        <authorList>
            <person name="Goeker M."/>
        </authorList>
    </citation>
    <scope>NUCLEOTIDE SEQUENCE [LARGE SCALE GENOMIC DNA]</scope>
    <source>
        <strain evidence="1 2">DSM 44197</strain>
    </source>
</reference>
<evidence type="ECO:0000313" key="2">
    <source>
        <dbReference type="Proteomes" id="UP000572680"/>
    </source>
</evidence>